<gene>
    <name evidence="1" type="ORF">M407DRAFT_243222</name>
</gene>
<dbReference type="EMBL" id="KN823002">
    <property type="protein sequence ID" value="KIO27833.1"/>
    <property type="molecule type" value="Genomic_DNA"/>
</dbReference>
<proteinExistence type="predicted"/>
<accession>A0A0C3L278</accession>
<dbReference type="Proteomes" id="UP000054248">
    <property type="component" value="Unassembled WGS sequence"/>
</dbReference>
<organism evidence="1 2">
    <name type="scientific">Tulasnella calospora MUT 4182</name>
    <dbReference type="NCBI Taxonomy" id="1051891"/>
    <lineage>
        <taxon>Eukaryota</taxon>
        <taxon>Fungi</taxon>
        <taxon>Dikarya</taxon>
        <taxon>Basidiomycota</taxon>
        <taxon>Agaricomycotina</taxon>
        <taxon>Agaricomycetes</taxon>
        <taxon>Cantharellales</taxon>
        <taxon>Tulasnellaceae</taxon>
        <taxon>Tulasnella</taxon>
    </lineage>
</organism>
<sequence>MSPRQRNIKRIRFSNTRGNYEMRKDTAIRHVNLMLLPLTPDNNDSQCWQSAFASPSPQCLERMMMTDLLANGHPHEILVARG</sequence>
<name>A0A0C3L278_9AGAM</name>
<dbReference type="AlphaFoldDB" id="A0A0C3L278"/>
<dbReference type="HOGENOM" id="CLU_2559987_0_0_1"/>
<reference evidence="1 2" key="1">
    <citation type="submission" date="2014-04" db="EMBL/GenBank/DDBJ databases">
        <authorList>
            <consortium name="DOE Joint Genome Institute"/>
            <person name="Kuo A."/>
            <person name="Girlanda M."/>
            <person name="Perotto S."/>
            <person name="Kohler A."/>
            <person name="Nagy L.G."/>
            <person name="Floudas D."/>
            <person name="Copeland A."/>
            <person name="Barry K.W."/>
            <person name="Cichocki N."/>
            <person name="Veneault-Fourrey C."/>
            <person name="LaButti K."/>
            <person name="Lindquist E.A."/>
            <person name="Lipzen A."/>
            <person name="Lundell T."/>
            <person name="Morin E."/>
            <person name="Murat C."/>
            <person name="Sun H."/>
            <person name="Tunlid A."/>
            <person name="Henrissat B."/>
            <person name="Grigoriev I.V."/>
            <person name="Hibbett D.S."/>
            <person name="Martin F."/>
            <person name="Nordberg H.P."/>
            <person name="Cantor M.N."/>
            <person name="Hua S.X."/>
        </authorList>
    </citation>
    <scope>NUCLEOTIDE SEQUENCE [LARGE SCALE GENOMIC DNA]</scope>
    <source>
        <strain evidence="1 2">MUT 4182</strain>
    </source>
</reference>
<keyword evidence="2" id="KW-1185">Reference proteome</keyword>
<evidence type="ECO:0000313" key="1">
    <source>
        <dbReference type="EMBL" id="KIO27833.1"/>
    </source>
</evidence>
<reference evidence="2" key="2">
    <citation type="submission" date="2015-01" db="EMBL/GenBank/DDBJ databases">
        <title>Evolutionary Origins and Diversification of the Mycorrhizal Mutualists.</title>
        <authorList>
            <consortium name="DOE Joint Genome Institute"/>
            <consortium name="Mycorrhizal Genomics Consortium"/>
            <person name="Kohler A."/>
            <person name="Kuo A."/>
            <person name="Nagy L.G."/>
            <person name="Floudas D."/>
            <person name="Copeland A."/>
            <person name="Barry K.W."/>
            <person name="Cichocki N."/>
            <person name="Veneault-Fourrey C."/>
            <person name="LaButti K."/>
            <person name="Lindquist E.A."/>
            <person name="Lipzen A."/>
            <person name="Lundell T."/>
            <person name="Morin E."/>
            <person name="Murat C."/>
            <person name="Riley R."/>
            <person name="Ohm R."/>
            <person name="Sun H."/>
            <person name="Tunlid A."/>
            <person name="Henrissat B."/>
            <person name="Grigoriev I.V."/>
            <person name="Hibbett D.S."/>
            <person name="Martin F."/>
        </authorList>
    </citation>
    <scope>NUCLEOTIDE SEQUENCE [LARGE SCALE GENOMIC DNA]</scope>
    <source>
        <strain evidence="2">MUT 4182</strain>
    </source>
</reference>
<evidence type="ECO:0000313" key="2">
    <source>
        <dbReference type="Proteomes" id="UP000054248"/>
    </source>
</evidence>
<protein>
    <submittedName>
        <fullName evidence="1">Uncharacterized protein</fullName>
    </submittedName>
</protein>